<dbReference type="InterPro" id="IPR001623">
    <property type="entry name" value="DnaJ_domain"/>
</dbReference>
<feature type="domain" description="J" evidence="7">
    <location>
        <begin position="6"/>
        <end position="71"/>
    </location>
</feature>
<dbReference type="GO" id="GO:0006260">
    <property type="term" value="P:DNA replication"/>
    <property type="evidence" value="ECO:0007669"/>
    <property type="project" value="UniProtKB-KW"/>
</dbReference>
<organism evidence="8 9">
    <name type="scientific">Sellimonas intestinalis</name>
    <dbReference type="NCBI Taxonomy" id="1653434"/>
    <lineage>
        <taxon>Bacteria</taxon>
        <taxon>Bacillati</taxon>
        <taxon>Bacillota</taxon>
        <taxon>Clostridia</taxon>
        <taxon>Lachnospirales</taxon>
        <taxon>Lachnospiraceae</taxon>
        <taxon>Sellimonas</taxon>
    </lineage>
</organism>
<gene>
    <name evidence="8" type="ORF">DW016_00070</name>
</gene>
<evidence type="ECO:0000259" key="7">
    <source>
        <dbReference type="PROSITE" id="PS50076"/>
    </source>
</evidence>
<dbReference type="SUPFAM" id="SSF46565">
    <property type="entry name" value="Chaperone J-domain"/>
    <property type="match status" value="1"/>
</dbReference>
<dbReference type="InterPro" id="IPR036869">
    <property type="entry name" value="J_dom_sf"/>
</dbReference>
<dbReference type="InterPro" id="IPR018253">
    <property type="entry name" value="DnaJ_domain_CS"/>
</dbReference>
<dbReference type="InterPro" id="IPR008971">
    <property type="entry name" value="HSP40/DnaJ_pept-bd"/>
</dbReference>
<dbReference type="Pfam" id="PF01556">
    <property type="entry name" value="DnaJ_C"/>
    <property type="match status" value="1"/>
</dbReference>
<dbReference type="InterPro" id="IPR002939">
    <property type="entry name" value="DnaJ_C"/>
</dbReference>
<keyword evidence="6" id="KW-0143">Chaperone</keyword>
<dbReference type="Pfam" id="PF00226">
    <property type="entry name" value="DnaJ"/>
    <property type="match status" value="1"/>
</dbReference>
<dbReference type="EMBL" id="QVLX01000001">
    <property type="protein sequence ID" value="RGE89716.1"/>
    <property type="molecule type" value="Genomic_DNA"/>
</dbReference>
<keyword evidence="2" id="KW-0479">Metal-binding</keyword>
<evidence type="ECO:0000256" key="1">
    <source>
        <dbReference type="ARBA" id="ARBA00022705"/>
    </source>
</evidence>
<evidence type="ECO:0000313" key="9">
    <source>
        <dbReference type="Proteomes" id="UP000261080"/>
    </source>
</evidence>
<dbReference type="AlphaFoldDB" id="A0A3E3K4V4"/>
<evidence type="ECO:0000256" key="5">
    <source>
        <dbReference type="ARBA" id="ARBA00022833"/>
    </source>
</evidence>
<dbReference type="PRINTS" id="PR00625">
    <property type="entry name" value="JDOMAIN"/>
</dbReference>
<dbReference type="SMART" id="SM00271">
    <property type="entry name" value="DnaJ"/>
    <property type="match status" value="1"/>
</dbReference>
<name>A0A3E3K4V4_9FIRM</name>
<evidence type="ECO:0000256" key="2">
    <source>
        <dbReference type="ARBA" id="ARBA00022723"/>
    </source>
</evidence>
<dbReference type="CDD" id="cd10747">
    <property type="entry name" value="DnaJ_C"/>
    <property type="match status" value="1"/>
</dbReference>
<keyword evidence="1" id="KW-0235">DNA replication</keyword>
<proteinExistence type="predicted"/>
<evidence type="ECO:0000256" key="3">
    <source>
        <dbReference type="ARBA" id="ARBA00022737"/>
    </source>
</evidence>
<dbReference type="PANTHER" id="PTHR43096:SF52">
    <property type="entry name" value="DNAJ HOMOLOG 1, MITOCHONDRIAL-RELATED"/>
    <property type="match status" value="1"/>
</dbReference>
<dbReference type="CDD" id="cd06257">
    <property type="entry name" value="DnaJ"/>
    <property type="match status" value="1"/>
</dbReference>
<dbReference type="OrthoDB" id="9779889at2"/>
<dbReference type="GO" id="GO:0042026">
    <property type="term" value="P:protein refolding"/>
    <property type="evidence" value="ECO:0007669"/>
    <property type="project" value="TreeGrafter"/>
</dbReference>
<dbReference type="PROSITE" id="PS00636">
    <property type="entry name" value="DNAJ_1"/>
    <property type="match status" value="1"/>
</dbReference>
<evidence type="ECO:0000256" key="4">
    <source>
        <dbReference type="ARBA" id="ARBA00022771"/>
    </source>
</evidence>
<dbReference type="SUPFAM" id="SSF49493">
    <property type="entry name" value="HSP40/DnaJ peptide-binding domain"/>
    <property type="match status" value="2"/>
</dbReference>
<evidence type="ECO:0000256" key="6">
    <source>
        <dbReference type="ARBA" id="ARBA00023186"/>
    </source>
</evidence>
<dbReference type="PROSITE" id="PS50076">
    <property type="entry name" value="DNAJ_2"/>
    <property type="match status" value="1"/>
</dbReference>
<dbReference type="GO" id="GO:0051082">
    <property type="term" value="F:unfolded protein binding"/>
    <property type="evidence" value="ECO:0007669"/>
    <property type="project" value="InterPro"/>
</dbReference>
<dbReference type="GO" id="GO:0008270">
    <property type="term" value="F:zinc ion binding"/>
    <property type="evidence" value="ECO:0007669"/>
    <property type="project" value="UniProtKB-KW"/>
</dbReference>
<evidence type="ECO:0000313" key="8">
    <source>
        <dbReference type="EMBL" id="RGE89716.1"/>
    </source>
</evidence>
<dbReference type="RefSeq" id="WP_053769084.1">
    <property type="nucleotide sequence ID" value="NZ_CALBAT010000008.1"/>
</dbReference>
<dbReference type="GO" id="GO:0005737">
    <property type="term" value="C:cytoplasm"/>
    <property type="evidence" value="ECO:0007669"/>
    <property type="project" value="TreeGrafter"/>
</dbReference>
<reference evidence="8 9" key="1">
    <citation type="submission" date="2018-08" db="EMBL/GenBank/DDBJ databases">
        <title>A genome reference for cultivated species of the human gut microbiota.</title>
        <authorList>
            <person name="Zou Y."/>
            <person name="Xue W."/>
            <person name="Luo G."/>
        </authorList>
    </citation>
    <scope>NUCLEOTIDE SEQUENCE [LARGE SCALE GENOMIC DNA]</scope>
    <source>
        <strain evidence="8 9">AF37-2AT</strain>
    </source>
</reference>
<dbReference type="PANTHER" id="PTHR43096">
    <property type="entry name" value="DNAJ HOMOLOG 1, MITOCHONDRIAL-RELATED"/>
    <property type="match status" value="1"/>
</dbReference>
<dbReference type="GeneID" id="97193068"/>
<dbReference type="Gene3D" id="2.60.260.20">
    <property type="entry name" value="Urease metallochaperone UreE, N-terminal domain"/>
    <property type="match status" value="2"/>
</dbReference>
<sequence length="342" mass="37223">MAAKRDYYDVLGISRNADAAAIKKAYRKLAKKYHPDTNQGNADAEKKFKEVTEAYDVLSDPKKKKLYDQFGQAAFDQSAQGAQGTGQGFGGFGGFGRFHDDSRQDGEYREYHFEGGNMDDMFGDLFGEFFHHRGSFGGQNFGSGGYTKSGFRGRSHQTKGEDLHTDVSISFEEAAFGCDKKIRIQRGDGTTQTLEVHIPEGIEDGKSIRLKGKGMPGAGGGQPGDLFMKIHVGARPGFERKGADLYTTVQIPFATAALGGEVMVETLTGRVLCKIRKGTQSGSKIRLRGKGVARMNQPSVHGDQYVTVQIQVPDTLTPEAEQKLREFAAACQKGSQRGHSAA</sequence>
<comment type="caution">
    <text evidence="8">The sequence shown here is derived from an EMBL/GenBank/DDBJ whole genome shotgun (WGS) entry which is preliminary data.</text>
</comment>
<keyword evidence="9" id="KW-1185">Reference proteome</keyword>
<protein>
    <submittedName>
        <fullName evidence="8">J domain-containing protein</fullName>
    </submittedName>
</protein>
<dbReference type="FunFam" id="2.60.260.20:FF:000005">
    <property type="entry name" value="Chaperone protein dnaJ 1, mitochondrial"/>
    <property type="match status" value="1"/>
</dbReference>
<dbReference type="Gene3D" id="1.10.287.110">
    <property type="entry name" value="DnaJ domain"/>
    <property type="match status" value="1"/>
</dbReference>
<dbReference type="Proteomes" id="UP000261080">
    <property type="component" value="Unassembled WGS sequence"/>
</dbReference>
<dbReference type="FunFam" id="2.60.260.20:FF:000009">
    <property type="entry name" value="Putative Mitochondrial DnaJ chaperone"/>
    <property type="match status" value="1"/>
</dbReference>
<keyword evidence="5" id="KW-0862">Zinc</keyword>
<accession>A0A3E3K4V4</accession>
<keyword evidence="3" id="KW-0677">Repeat</keyword>
<keyword evidence="4" id="KW-0863">Zinc-finger</keyword>